<accession>A0A2N0RE99</accession>
<dbReference type="Pfam" id="PF00249">
    <property type="entry name" value="Myb_DNA-binding"/>
    <property type="match status" value="1"/>
</dbReference>
<gene>
    <name evidence="4" type="ORF">RhiirA1_466245</name>
</gene>
<feature type="transmembrane region" description="Helical" evidence="1">
    <location>
        <begin position="12"/>
        <end position="29"/>
    </location>
</feature>
<evidence type="ECO:0000259" key="3">
    <source>
        <dbReference type="PROSITE" id="PS51294"/>
    </source>
</evidence>
<dbReference type="VEuPathDB" id="FungiDB:RhiirA1_466245"/>
<dbReference type="SMART" id="SM00717">
    <property type="entry name" value="SANT"/>
    <property type="match status" value="1"/>
</dbReference>
<feature type="domain" description="Myb-like" evidence="2">
    <location>
        <begin position="1"/>
        <end position="53"/>
    </location>
</feature>
<dbReference type="Gene3D" id="1.10.10.60">
    <property type="entry name" value="Homeodomain-like"/>
    <property type="match status" value="1"/>
</dbReference>
<dbReference type="CDD" id="cd00167">
    <property type="entry name" value="SANT"/>
    <property type="match status" value="1"/>
</dbReference>
<keyword evidence="1" id="KW-1133">Transmembrane helix</keyword>
<evidence type="ECO:0000259" key="2">
    <source>
        <dbReference type="PROSITE" id="PS50090"/>
    </source>
</evidence>
<dbReference type="VEuPathDB" id="FungiDB:RhiirFUN_007547"/>
<evidence type="ECO:0000313" key="5">
    <source>
        <dbReference type="Proteomes" id="UP000232688"/>
    </source>
</evidence>
<dbReference type="InterPro" id="IPR001005">
    <property type="entry name" value="SANT/Myb"/>
</dbReference>
<dbReference type="PROSITE" id="PS51294">
    <property type="entry name" value="HTH_MYB"/>
    <property type="match status" value="1"/>
</dbReference>
<dbReference type="AlphaFoldDB" id="A0A2N0RE99"/>
<evidence type="ECO:0000256" key="1">
    <source>
        <dbReference type="SAM" id="Phobius"/>
    </source>
</evidence>
<dbReference type="InterPro" id="IPR009057">
    <property type="entry name" value="Homeodomain-like_sf"/>
</dbReference>
<dbReference type="PROSITE" id="PS50090">
    <property type="entry name" value="MYB_LIKE"/>
    <property type="match status" value="1"/>
</dbReference>
<dbReference type="EMBL" id="LLXH01000955">
    <property type="protein sequence ID" value="PKC61642.1"/>
    <property type="molecule type" value="Genomic_DNA"/>
</dbReference>
<reference evidence="4 5" key="1">
    <citation type="submission" date="2017-10" db="EMBL/GenBank/DDBJ databases">
        <title>Extensive intraspecific genome diversity in a model arbuscular mycorrhizal fungus.</title>
        <authorList>
            <person name="Chen E.C.H."/>
            <person name="Morin E."/>
            <person name="Baudet D."/>
            <person name="Noel J."/>
            <person name="Ndikumana S."/>
            <person name="Charron P."/>
            <person name="St-Onge C."/>
            <person name="Giorgi J."/>
            <person name="Grigoriev I.V."/>
            <person name="Roux C."/>
            <person name="Martin F.M."/>
            <person name="Corradi N."/>
        </authorList>
    </citation>
    <scope>NUCLEOTIDE SEQUENCE [LARGE SCALE GENOMIC DNA]</scope>
    <source>
        <strain evidence="4 5">A1</strain>
    </source>
</reference>
<dbReference type="InterPro" id="IPR017930">
    <property type="entry name" value="Myb_dom"/>
</dbReference>
<dbReference type="SUPFAM" id="SSF46689">
    <property type="entry name" value="Homeodomain-like"/>
    <property type="match status" value="1"/>
</dbReference>
<reference evidence="4 5" key="2">
    <citation type="submission" date="2017-10" db="EMBL/GenBank/DDBJ databases">
        <title>Genome analyses suggest a sexual origin of heterokaryosis in a supposedly ancient asexual fungus.</title>
        <authorList>
            <person name="Corradi N."/>
            <person name="Sedzielewska K."/>
            <person name="Noel J."/>
            <person name="Charron P."/>
            <person name="Farinelli L."/>
            <person name="Marton T."/>
            <person name="Kruger M."/>
            <person name="Pelin A."/>
            <person name="Brachmann A."/>
            <person name="Corradi N."/>
        </authorList>
    </citation>
    <scope>NUCLEOTIDE SEQUENCE [LARGE SCALE GENOMIC DNA]</scope>
    <source>
        <strain evidence="4 5">A1</strain>
    </source>
</reference>
<dbReference type="VEuPathDB" id="FungiDB:FUN_008757"/>
<name>A0A2N0RE99_9GLOM</name>
<dbReference type="Proteomes" id="UP000232688">
    <property type="component" value="Unassembled WGS sequence"/>
</dbReference>
<proteinExistence type="predicted"/>
<protein>
    <submittedName>
        <fullName evidence="4">Uncharacterized protein</fullName>
    </submittedName>
</protein>
<feature type="domain" description="HTH myb-type" evidence="3">
    <location>
        <begin position="1"/>
        <end position="57"/>
    </location>
</feature>
<organism evidence="4 5">
    <name type="scientific">Rhizophagus irregularis</name>
    <dbReference type="NCBI Taxonomy" id="588596"/>
    <lineage>
        <taxon>Eukaryota</taxon>
        <taxon>Fungi</taxon>
        <taxon>Fungi incertae sedis</taxon>
        <taxon>Mucoromycota</taxon>
        <taxon>Glomeromycotina</taxon>
        <taxon>Glomeromycetes</taxon>
        <taxon>Glomerales</taxon>
        <taxon>Glomeraceae</taxon>
        <taxon>Rhizophagus</taxon>
    </lineage>
</organism>
<keyword evidence="1" id="KW-0472">Membrane</keyword>
<sequence>MPQFYRHQWTYIEEILLILLVILLGRNLSNWRRISRLLNRSVFQCRRRYYEIINQDSGSARRIRRRVNQRVSQGLRPIALERLLHGILLAQQSESMKLNPQTFKPSILQTFHPSNLPSFHPSILPSKIDGSISTFSKFMILPIKVETNNTISRDPRMDLSHILNTSRDLSTSNSSHDSRDPRMNLSHVLNIFRDSRMNLNHILNSSQDPRMNLNFILNNSLNHG</sequence>
<evidence type="ECO:0000313" key="4">
    <source>
        <dbReference type="EMBL" id="PKC61642.1"/>
    </source>
</evidence>
<keyword evidence="1" id="KW-0812">Transmembrane</keyword>
<comment type="caution">
    <text evidence="4">The sequence shown here is derived from an EMBL/GenBank/DDBJ whole genome shotgun (WGS) entry which is preliminary data.</text>
</comment>